<evidence type="ECO:0000259" key="1">
    <source>
        <dbReference type="Pfam" id="PF00296"/>
    </source>
</evidence>
<dbReference type="GO" id="GO:0005829">
    <property type="term" value="C:cytosol"/>
    <property type="evidence" value="ECO:0007669"/>
    <property type="project" value="TreeGrafter"/>
</dbReference>
<dbReference type="AlphaFoldDB" id="A0AB39VXG6"/>
<dbReference type="Pfam" id="PF00296">
    <property type="entry name" value="Bac_luciferase"/>
    <property type="match status" value="1"/>
</dbReference>
<dbReference type="EMBL" id="CP165628">
    <property type="protein sequence ID" value="XDU74304.1"/>
    <property type="molecule type" value="Genomic_DNA"/>
</dbReference>
<dbReference type="RefSeq" id="WP_009635030.1">
    <property type="nucleotide sequence ID" value="NZ_CP165628.1"/>
</dbReference>
<dbReference type="Gene3D" id="3.20.20.30">
    <property type="entry name" value="Luciferase-like domain"/>
    <property type="match status" value="1"/>
</dbReference>
<dbReference type="InterPro" id="IPR036661">
    <property type="entry name" value="Luciferase-like_sf"/>
</dbReference>
<proteinExistence type="predicted"/>
<evidence type="ECO:0000313" key="2">
    <source>
        <dbReference type="EMBL" id="XDU74304.1"/>
    </source>
</evidence>
<dbReference type="InterPro" id="IPR011251">
    <property type="entry name" value="Luciferase-like_dom"/>
</dbReference>
<sequence>MSQAAFYSSPKRLGFFTRLLDDTSPQERYRLAAEQIAHAEQLGFDSAWIAQHHFHRDEGGLPAPLVFLAYVAANTRHIRLGTGVITLAMENALRVAEDASVLDLLSGGRLEMGLGSGGTASSFVPFGLTLETRGEAFAHNLETLRRAWRGQALGGEGNTLYPPAPQLNQRLWQATFSPEGGTRAGAAGDGLMLSRTQPRPQGQPDLPLDVLQNRIIDAYLEALPAGVEPRILGSRTAFVSDDGDEARRLASMGLKRQADSARAAGHLHTGTTLDQHIAAFDAHIGTAEQVIKSLQRDTALARVTDLAFQVHSIDPPHPYILRSIELIAKKVAPALGWVRQTPKNIAKPQPLHLELSKETL</sequence>
<dbReference type="InterPro" id="IPR024003">
    <property type="entry name" value="Luciferase-like_KPN01858"/>
</dbReference>
<dbReference type="GO" id="GO:0016705">
    <property type="term" value="F:oxidoreductase activity, acting on paired donors, with incorporation or reduction of molecular oxygen"/>
    <property type="evidence" value="ECO:0007669"/>
    <property type="project" value="InterPro"/>
</dbReference>
<dbReference type="InterPro" id="IPR050766">
    <property type="entry name" value="Bact_Lucif_Oxidored"/>
</dbReference>
<dbReference type="PANTHER" id="PTHR30137:SF15">
    <property type="entry name" value="BLL6902 PROTEIN"/>
    <property type="match status" value="1"/>
</dbReference>
<keyword evidence="2" id="KW-0503">Monooxygenase</keyword>
<protein>
    <submittedName>
        <fullName evidence="2">FMN-dependent luciferase-like monooxygenase</fullName>
    </submittedName>
</protein>
<reference evidence="2" key="1">
    <citation type="submission" date="2024-07" db="EMBL/GenBank/DDBJ databases">
        <authorList>
            <person name="Biller S.J."/>
        </authorList>
    </citation>
    <scope>NUCLEOTIDE SEQUENCE</scope>
    <source>
        <strain evidence="2">WC2420</strain>
    </source>
</reference>
<dbReference type="SUPFAM" id="SSF51679">
    <property type="entry name" value="Bacterial luciferase-like"/>
    <property type="match status" value="1"/>
</dbReference>
<dbReference type="GO" id="GO:0004497">
    <property type="term" value="F:monooxygenase activity"/>
    <property type="evidence" value="ECO:0007669"/>
    <property type="project" value="UniProtKB-KW"/>
</dbReference>
<feature type="domain" description="Luciferase-like" evidence="1">
    <location>
        <begin position="22"/>
        <end position="295"/>
    </location>
</feature>
<dbReference type="PANTHER" id="PTHR30137">
    <property type="entry name" value="LUCIFERASE-LIKE MONOOXYGENASE"/>
    <property type="match status" value="1"/>
</dbReference>
<keyword evidence="2" id="KW-0560">Oxidoreductase</keyword>
<organism evidence="2">
    <name type="scientific">Rouxiella sp. WC2420</name>
    <dbReference type="NCBI Taxonomy" id="3234145"/>
    <lineage>
        <taxon>Bacteria</taxon>
        <taxon>Pseudomonadati</taxon>
        <taxon>Pseudomonadota</taxon>
        <taxon>Gammaproteobacteria</taxon>
        <taxon>Enterobacterales</taxon>
        <taxon>Yersiniaceae</taxon>
        <taxon>Rouxiella</taxon>
    </lineage>
</organism>
<name>A0AB39VXG6_9GAMM</name>
<accession>A0AB39VXG6</accession>
<dbReference type="NCBIfam" id="TIGR04027">
    <property type="entry name" value="LLM_KPN_01858"/>
    <property type="match status" value="1"/>
</dbReference>
<gene>
    <name evidence="2" type="ORF">AB3G37_09620</name>
</gene>